<dbReference type="InterPro" id="IPR015416">
    <property type="entry name" value="Znf_H2C2_histone_UAS-bd"/>
</dbReference>
<dbReference type="GO" id="GO:0005634">
    <property type="term" value="C:nucleus"/>
    <property type="evidence" value="ECO:0007669"/>
    <property type="project" value="TreeGrafter"/>
</dbReference>
<dbReference type="SUPFAM" id="SSF55729">
    <property type="entry name" value="Acyl-CoA N-acyltransferases (Nat)"/>
    <property type="match status" value="1"/>
</dbReference>
<feature type="compositionally biased region" description="Basic and acidic residues" evidence="1">
    <location>
        <begin position="478"/>
        <end position="488"/>
    </location>
</feature>
<dbReference type="VEuPathDB" id="FungiDB:B9J08_002077"/>
<reference evidence="4" key="1">
    <citation type="journal article" date="2015" name="BMC Genomics">
        <title>Draft genome of a commonly misdiagnosed multidrug resistant pathogen Candida auris.</title>
        <authorList>
            <person name="Chatterjee S."/>
            <person name="Alampalli S.V."/>
            <person name="Nageshan R.K."/>
            <person name="Chettiar S.T."/>
            <person name="Joshi S."/>
            <person name="Tatu U.S."/>
        </authorList>
    </citation>
    <scope>NUCLEOTIDE SEQUENCE [LARGE SCALE GENOMIC DNA]</scope>
    <source>
        <strain evidence="4">6684</strain>
    </source>
</reference>
<feature type="region of interest" description="Disordered" evidence="1">
    <location>
        <begin position="519"/>
        <end position="551"/>
    </location>
</feature>
<feature type="domain" description="N-acetyltransferase" evidence="2">
    <location>
        <begin position="62"/>
        <end position="216"/>
    </location>
</feature>
<evidence type="ECO:0000313" key="3">
    <source>
        <dbReference type="EMBL" id="KNE02504.1"/>
    </source>
</evidence>
<dbReference type="VEuPathDB" id="FungiDB:CJI96_0002751"/>
<proteinExistence type="predicted"/>
<sequence>MPEIDDVDNPPHYRPQLDYNPMSTIERYTVLLKDGETTATIYPIQSADELPPGLLAFLCDELNMEIERGDTIAFFDTLHVESFQNYWFGAFAGVMVLGDSPQLEGPKQWEKECLGTFFIKPNYPGRASHICTANFLVNAGIRGKGIGRTLADCFLQWAPRLGYTYCVFNLVFETNVSARRIWESLNFKRIGRVKSAGILKGHDTAVDAIIYGRELVTVSDATVGAYRFDKIKFYLETGKYPAMADRQEKSRLRSSASHYRLENGKLMLRDKEVVSDPVRQLQICTEIHLANHGGINKTTSAVTEKYHWTRIKDTVAAAIKNCIACRESSREELTTKRSVVPKRMLLGSADSRRDLNPSTAKTNQMLRPNVRRDTGRDEVDTMSAIHGLQHRELENLLTHDLSGLDDGLIAVVEAAQRRQQSSHHLLDQQRSNHHGSRGDHRTHSAPTYAAVAAGAVGPETHRGYQDDYSFHQYTDKFSSSKERGRNDDVPVDPDVSEFDHNVNPEGDEIEIARALMQSNDVEENSPERNLQRLKTSEQDRANEANIFFKNQ</sequence>
<dbReference type="GO" id="GO:0016747">
    <property type="term" value="F:acyltransferase activity, transferring groups other than amino-acyl groups"/>
    <property type="evidence" value="ECO:0007669"/>
    <property type="project" value="InterPro"/>
</dbReference>
<name>A0A0L0P833_CANAR</name>
<comment type="caution">
    <text evidence="3">The sequence shown here is derived from an EMBL/GenBank/DDBJ whole genome shotgun (WGS) entry which is preliminary data.</text>
</comment>
<dbReference type="Pfam" id="PF00583">
    <property type="entry name" value="Acetyltransf_1"/>
    <property type="match status" value="1"/>
</dbReference>
<dbReference type="AlphaFoldDB" id="A0A0L0P833"/>
<evidence type="ECO:0000313" key="4">
    <source>
        <dbReference type="Proteomes" id="UP000037122"/>
    </source>
</evidence>
<dbReference type="PANTHER" id="PTHR43138:SF2">
    <property type="entry name" value="PROTEIN SPT10"/>
    <property type="match status" value="1"/>
</dbReference>
<dbReference type="InterPro" id="IPR052742">
    <property type="entry name" value="Mito_N-acetyltransferase"/>
</dbReference>
<dbReference type="Pfam" id="PF09337">
    <property type="entry name" value="zf-H2C2"/>
    <property type="match status" value="1"/>
</dbReference>
<dbReference type="EMBL" id="LGST01000003">
    <property type="protein sequence ID" value="KNE02504.1"/>
    <property type="molecule type" value="Genomic_DNA"/>
</dbReference>
<organism evidence="3 4">
    <name type="scientific">Candidozyma auris</name>
    <name type="common">Yeast</name>
    <name type="synonym">Candida auris</name>
    <dbReference type="NCBI Taxonomy" id="498019"/>
    <lineage>
        <taxon>Eukaryota</taxon>
        <taxon>Fungi</taxon>
        <taxon>Dikarya</taxon>
        <taxon>Ascomycota</taxon>
        <taxon>Saccharomycotina</taxon>
        <taxon>Pichiomycetes</taxon>
        <taxon>Metschnikowiaceae</taxon>
        <taxon>Candidozyma</taxon>
    </lineage>
</organism>
<dbReference type="PANTHER" id="PTHR43138">
    <property type="entry name" value="ACETYLTRANSFERASE, GNAT FAMILY"/>
    <property type="match status" value="1"/>
</dbReference>
<accession>A0A0L0P833</accession>
<feature type="region of interest" description="Disordered" evidence="1">
    <location>
        <begin position="476"/>
        <end position="495"/>
    </location>
</feature>
<evidence type="ECO:0000256" key="1">
    <source>
        <dbReference type="SAM" id="MobiDB-lite"/>
    </source>
</evidence>
<dbReference type="VEuPathDB" id="FungiDB:CJJ09_003165"/>
<dbReference type="InterPro" id="IPR016181">
    <property type="entry name" value="Acyl_CoA_acyltransferase"/>
</dbReference>
<feature type="region of interest" description="Disordered" evidence="1">
    <location>
        <begin position="419"/>
        <end position="443"/>
    </location>
</feature>
<dbReference type="PROSITE" id="PS51186">
    <property type="entry name" value="GNAT"/>
    <property type="match status" value="1"/>
</dbReference>
<dbReference type="VEuPathDB" id="FungiDB:CJI97_002268"/>
<dbReference type="InterPro" id="IPR000182">
    <property type="entry name" value="GNAT_dom"/>
</dbReference>
<dbReference type="VEuPathDB" id="FungiDB:CJJ07_000155"/>
<feature type="compositionally biased region" description="Basic and acidic residues" evidence="1">
    <location>
        <begin position="525"/>
        <end position="542"/>
    </location>
</feature>
<evidence type="ECO:0000259" key="2">
    <source>
        <dbReference type="PROSITE" id="PS51186"/>
    </source>
</evidence>
<dbReference type="VEuPathDB" id="FungiDB:QG37_00310"/>
<dbReference type="Gene3D" id="1.10.340.70">
    <property type="match status" value="1"/>
</dbReference>
<gene>
    <name evidence="3" type="ORF">QG37_00310</name>
</gene>
<dbReference type="Gene3D" id="3.40.630.30">
    <property type="match status" value="1"/>
</dbReference>
<dbReference type="Proteomes" id="UP000037122">
    <property type="component" value="Unassembled WGS sequence"/>
</dbReference>
<protein>
    <recommendedName>
        <fullName evidence="2">N-acetyltransferase domain-containing protein</fullName>
    </recommendedName>
</protein>